<protein>
    <submittedName>
        <fullName evidence="1">Uncharacterized protein</fullName>
    </submittedName>
</protein>
<proteinExistence type="predicted"/>
<sequence>MRQRKRGSAEQRAIRDTALREAWPYTDARANYDFADWARTAQARGREAA</sequence>
<evidence type="ECO:0000313" key="2">
    <source>
        <dbReference type="Proteomes" id="UP000598146"/>
    </source>
</evidence>
<organism evidence="1 2">
    <name type="scientific">Actinoplanes aureus</name>
    <dbReference type="NCBI Taxonomy" id="2792083"/>
    <lineage>
        <taxon>Bacteria</taxon>
        <taxon>Bacillati</taxon>
        <taxon>Actinomycetota</taxon>
        <taxon>Actinomycetes</taxon>
        <taxon>Micromonosporales</taxon>
        <taxon>Micromonosporaceae</taxon>
        <taxon>Actinoplanes</taxon>
    </lineage>
</organism>
<comment type="caution">
    <text evidence="1">The sequence shown here is derived from an EMBL/GenBank/DDBJ whole genome shotgun (WGS) entry which is preliminary data.</text>
</comment>
<dbReference type="Proteomes" id="UP000598146">
    <property type="component" value="Unassembled WGS sequence"/>
</dbReference>
<keyword evidence="2" id="KW-1185">Reference proteome</keyword>
<name>A0A931CCI2_9ACTN</name>
<accession>A0A931CCI2</accession>
<gene>
    <name evidence="1" type="ORF">I4J89_25610</name>
</gene>
<reference evidence="1" key="1">
    <citation type="submission" date="2020-11" db="EMBL/GenBank/DDBJ databases">
        <title>Isolation and identification of active actinomycetes.</title>
        <authorList>
            <person name="Sun X."/>
        </authorList>
    </citation>
    <scope>NUCLEOTIDE SEQUENCE</scope>
    <source>
        <strain evidence="1">NEAU-A11</strain>
    </source>
</reference>
<dbReference type="AlphaFoldDB" id="A0A931CCI2"/>
<evidence type="ECO:0000313" key="1">
    <source>
        <dbReference type="EMBL" id="MBG0564831.1"/>
    </source>
</evidence>
<dbReference type="EMBL" id="JADQTO010000012">
    <property type="protein sequence ID" value="MBG0564831.1"/>
    <property type="molecule type" value="Genomic_DNA"/>
</dbReference>
<dbReference type="RefSeq" id="WP_196416600.1">
    <property type="nucleotide sequence ID" value="NZ_JADQTO010000012.1"/>
</dbReference>